<dbReference type="PANTHER" id="PTHR33052">
    <property type="entry name" value="DUF4228 DOMAIN PROTEIN-RELATED"/>
    <property type="match status" value="1"/>
</dbReference>
<name>A0A5N6QMD1_9ROSI</name>
<gene>
    <name evidence="2" type="ORF">FH972_004241</name>
</gene>
<evidence type="ECO:0000256" key="1">
    <source>
        <dbReference type="SAM" id="MobiDB-lite"/>
    </source>
</evidence>
<feature type="region of interest" description="Disordered" evidence="1">
    <location>
        <begin position="1"/>
        <end position="33"/>
    </location>
</feature>
<feature type="compositionally biased region" description="Basic and acidic residues" evidence="1">
    <location>
        <begin position="23"/>
        <end position="33"/>
    </location>
</feature>
<sequence length="137" mass="14767">MGGCASSEKTSRARGSARGAVVGEKRGQRRDCNQKLPKTTKVIHVDGGWVQELKQPVQAKAVTSQNPSCFLCSYESLSIGTFAPHLPGEEELQPGHIYFLMPLSRARQPLSLPDLCSLAITASSALGHNAVDFSHTY</sequence>
<evidence type="ECO:0008006" key="4">
    <source>
        <dbReference type="Google" id="ProtNLM"/>
    </source>
</evidence>
<keyword evidence="3" id="KW-1185">Reference proteome</keyword>
<evidence type="ECO:0000313" key="2">
    <source>
        <dbReference type="EMBL" id="KAE7999849.1"/>
    </source>
</evidence>
<dbReference type="Proteomes" id="UP000327013">
    <property type="component" value="Chromosome 1"/>
</dbReference>
<dbReference type="Pfam" id="PF14009">
    <property type="entry name" value="PADRE"/>
    <property type="match status" value="1"/>
</dbReference>
<evidence type="ECO:0000313" key="3">
    <source>
        <dbReference type="Proteomes" id="UP000327013"/>
    </source>
</evidence>
<dbReference type="EMBL" id="CM017321">
    <property type="protein sequence ID" value="KAE7999849.1"/>
    <property type="molecule type" value="Genomic_DNA"/>
</dbReference>
<reference evidence="2 3" key="1">
    <citation type="submission" date="2019-06" db="EMBL/GenBank/DDBJ databases">
        <title>A chromosomal-level reference genome of Carpinus fangiana (Coryloideae, Betulaceae).</title>
        <authorList>
            <person name="Yang X."/>
            <person name="Wang Z."/>
            <person name="Zhang L."/>
            <person name="Hao G."/>
            <person name="Liu J."/>
            <person name="Yang Y."/>
        </authorList>
    </citation>
    <scope>NUCLEOTIDE SEQUENCE [LARGE SCALE GENOMIC DNA]</scope>
    <source>
        <strain evidence="2">Cfa_2016G</strain>
        <tissue evidence="2">Leaf</tissue>
    </source>
</reference>
<accession>A0A5N6QMD1</accession>
<dbReference type="OrthoDB" id="1919386at2759"/>
<dbReference type="AlphaFoldDB" id="A0A5N6QMD1"/>
<dbReference type="InterPro" id="IPR025322">
    <property type="entry name" value="PADRE_dom"/>
</dbReference>
<proteinExistence type="predicted"/>
<organism evidence="2 3">
    <name type="scientific">Carpinus fangiana</name>
    <dbReference type="NCBI Taxonomy" id="176857"/>
    <lineage>
        <taxon>Eukaryota</taxon>
        <taxon>Viridiplantae</taxon>
        <taxon>Streptophyta</taxon>
        <taxon>Embryophyta</taxon>
        <taxon>Tracheophyta</taxon>
        <taxon>Spermatophyta</taxon>
        <taxon>Magnoliopsida</taxon>
        <taxon>eudicotyledons</taxon>
        <taxon>Gunneridae</taxon>
        <taxon>Pentapetalae</taxon>
        <taxon>rosids</taxon>
        <taxon>fabids</taxon>
        <taxon>Fagales</taxon>
        <taxon>Betulaceae</taxon>
        <taxon>Carpinus</taxon>
    </lineage>
</organism>
<protein>
    <recommendedName>
        <fullName evidence="4">DUF4228 domain-containing protein</fullName>
    </recommendedName>
</protein>